<feature type="domain" description="DUF1330" evidence="1">
    <location>
        <begin position="2"/>
        <end position="89"/>
    </location>
</feature>
<protein>
    <submittedName>
        <fullName evidence="2">DUF1330 domain-containing protein</fullName>
    </submittedName>
</protein>
<dbReference type="InterPro" id="IPR010753">
    <property type="entry name" value="DUF1330"/>
</dbReference>
<dbReference type="RefSeq" id="WP_218316748.1">
    <property type="nucleotide sequence ID" value="NZ_JAGSPB010000002.1"/>
</dbReference>
<name>A0ABS6SNN8_9SPHN</name>
<dbReference type="Pfam" id="PF07045">
    <property type="entry name" value="DUF1330"/>
    <property type="match status" value="1"/>
</dbReference>
<reference evidence="2 3" key="1">
    <citation type="submission" date="2021-04" db="EMBL/GenBank/DDBJ databases">
        <authorList>
            <person name="Pira H."/>
            <person name="Risdian C."/>
            <person name="Wink J."/>
        </authorList>
    </citation>
    <scope>NUCLEOTIDE SEQUENCE [LARGE SCALE GENOMIC DNA]</scope>
    <source>
        <strain evidence="2 3">WH131</strain>
    </source>
</reference>
<organism evidence="2 3">
    <name type="scientific">Erythrobacter ani</name>
    <dbReference type="NCBI Taxonomy" id="2827235"/>
    <lineage>
        <taxon>Bacteria</taxon>
        <taxon>Pseudomonadati</taxon>
        <taxon>Pseudomonadota</taxon>
        <taxon>Alphaproteobacteria</taxon>
        <taxon>Sphingomonadales</taxon>
        <taxon>Erythrobacteraceae</taxon>
        <taxon>Erythrobacter/Porphyrobacter group</taxon>
        <taxon>Erythrobacter</taxon>
    </lineage>
</organism>
<evidence type="ECO:0000313" key="3">
    <source>
        <dbReference type="Proteomes" id="UP000699975"/>
    </source>
</evidence>
<proteinExistence type="predicted"/>
<accession>A0ABS6SNN8</accession>
<keyword evidence="3" id="KW-1185">Reference proteome</keyword>
<dbReference type="Proteomes" id="UP000699975">
    <property type="component" value="Unassembled WGS sequence"/>
</dbReference>
<comment type="caution">
    <text evidence="2">The sequence shown here is derived from an EMBL/GenBank/DDBJ whole genome shotgun (WGS) entry which is preliminary data.</text>
</comment>
<dbReference type="PANTHER" id="PTHR41521:SF4">
    <property type="entry name" value="BLR0684 PROTEIN"/>
    <property type="match status" value="1"/>
</dbReference>
<sequence>MTAFFISTWSVKDRAKFDEYVAKAEASLIPHGGERLLWGRMESVLAGEIDYDECVVVQFPDLEALNAWHESEAYQRIIPIRRDAVRVTVAAYSTK</sequence>
<evidence type="ECO:0000259" key="1">
    <source>
        <dbReference type="Pfam" id="PF07045"/>
    </source>
</evidence>
<gene>
    <name evidence="2" type="ORF">KCG45_08005</name>
</gene>
<evidence type="ECO:0000313" key="2">
    <source>
        <dbReference type="EMBL" id="MBV7266117.1"/>
    </source>
</evidence>
<dbReference type="PANTHER" id="PTHR41521">
    <property type="match status" value="1"/>
</dbReference>
<dbReference type="EMBL" id="JAGSPB010000002">
    <property type="protein sequence ID" value="MBV7266117.1"/>
    <property type="molecule type" value="Genomic_DNA"/>
</dbReference>